<evidence type="ECO:0000313" key="2">
    <source>
        <dbReference type="EMBL" id="GHI66508.1"/>
    </source>
</evidence>
<protein>
    <submittedName>
        <fullName evidence="2">Uncharacterized protein</fullName>
    </submittedName>
</protein>
<sequence>MDLQTSADRGRRTYLVFFPHDLHRDAVLAVLRALYGPVRPSLLNGDSTVALEVYADVRGIKFFISLTGNVTTGMDNLLQTHLAGATVAPVDGIDDLMATTPWSRVVEVGTSTAHAPLRIASSAAVTAGLLSCFTSLRNNEALGQQWIITAGRPQGTPPNRMWPRPPIDETAFKQKNTDAVFLAVGRMAARGAGARALLGRLQAHYSSLRTHGVSVKKRRFVRSVTARKRLHSRAGLLAYPATLNAAELSAVIGWPFGAPQVAGLALGHSRRLAPSYSLPRQGLVIGTSNFPGDIRPLAIASEDRAAHTLIVGPTGTGKSTLIENLITADIRAGAGLAYIDPKGDSVRRILDAIPRERLADVLLFDVTDLERPIGFNVLAGERADRVAGQLMLVFDKLFGLAIHTPRAYDVLRNTLMTLAECGYTVIEVPLALLSGPRGQAFRDTLTGQLRNPELLDFWRWFDRLSSREQSETGAPITRRLRPLLLYPELRATFGQVQSGLDLAAAVAQRKIVLIPLNSAQLHEEATLVGTLCLNALWNVIQVSERAENFGLYVDEFRDLINLPISFGDMLAKARGHRLPITLATQDVSRLTDGLRKDVMNNARTKIFFQPAASDLSLLGQELGGMATAADLANLGPREIIARICVDGVATPPVTGRTHPPPAPVGLGQAAKSASRSRYGRPRAEVEAEIGERLRLATRRVGRTTGNGTALEPTPPEQIGWEDWDL</sequence>
<dbReference type="PANTHER" id="PTHR30121">
    <property type="entry name" value="UNCHARACTERIZED PROTEIN YJGR-RELATED"/>
    <property type="match status" value="1"/>
</dbReference>
<evidence type="ECO:0000256" key="1">
    <source>
        <dbReference type="SAM" id="MobiDB-lite"/>
    </source>
</evidence>
<gene>
    <name evidence="2" type="ORF">Snoj_04260</name>
</gene>
<dbReference type="CDD" id="cd01127">
    <property type="entry name" value="TrwB_TraG_TraD_VirD4"/>
    <property type="match status" value="2"/>
</dbReference>
<dbReference type="SUPFAM" id="SSF52540">
    <property type="entry name" value="P-loop containing nucleoside triphosphate hydrolases"/>
    <property type="match status" value="1"/>
</dbReference>
<keyword evidence="3" id="KW-1185">Reference proteome</keyword>
<accession>A0ABQ3SEE8</accession>
<organism evidence="2 3">
    <name type="scientific">Streptomyces nojiriensis</name>
    <dbReference type="NCBI Taxonomy" id="66374"/>
    <lineage>
        <taxon>Bacteria</taxon>
        <taxon>Bacillati</taxon>
        <taxon>Actinomycetota</taxon>
        <taxon>Actinomycetes</taxon>
        <taxon>Kitasatosporales</taxon>
        <taxon>Streptomycetaceae</taxon>
        <taxon>Streptomyces</taxon>
    </lineage>
</organism>
<dbReference type="InterPro" id="IPR051162">
    <property type="entry name" value="T4SS_component"/>
</dbReference>
<dbReference type="RefSeq" id="WP_189745569.1">
    <property type="nucleotide sequence ID" value="NZ_BMRL01000018.1"/>
</dbReference>
<comment type="caution">
    <text evidence="2">The sequence shown here is derived from an EMBL/GenBank/DDBJ whole genome shotgun (WGS) entry which is preliminary data.</text>
</comment>
<proteinExistence type="predicted"/>
<dbReference type="InterPro" id="IPR027417">
    <property type="entry name" value="P-loop_NTPase"/>
</dbReference>
<feature type="region of interest" description="Disordered" evidence="1">
    <location>
        <begin position="696"/>
        <end position="725"/>
    </location>
</feature>
<dbReference type="EMBL" id="BNEC01000003">
    <property type="protein sequence ID" value="GHI66508.1"/>
    <property type="molecule type" value="Genomic_DNA"/>
</dbReference>
<dbReference type="PANTHER" id="PTHR30121:SF6">
    <property type="entry name" value="SLR6007 PROTEIN"/>
    <property type="match status" value="1"/>
</dbReference>
<reference evidence="3" key="1">
    <citation type="submission" date="2023-07" db="EMBL/GenBank/DDBJ databases">
        <title>Whole genome shotgun sequence of Streptomyces nojiriensis NBRC 13794.</title>
        <authorList>
            <person name="Komaki H."/>
            <person name="Tamura T."/>
        </authorList>
    </citation>
    <scope>NUCLEOTIDE SEQUENCE [LARGE SCALE GENOMIC DNA]</scope>
    <source>
        <strain evidence="3">NBRC 13794</strain>
    </source>
</reference>
<dbReference type="Proteomes" id="UP000613974">
    <property type="component" value="Unassembled WGS sequence"/>
</dbReference>
<evidence type="ECO:0000313" key="3">
    <source>
        <dbReference type="Proteomes" id="UP000613974"/>
    </source>
</evidence>
<dbReference type="GeneID" id="95592879"/>
<feature type="region of interest" description="Disordered" evidence="1">
    <location>
        <begin position="654"/>
        <end position="684"/>
    </location>
</feature>
<name>A0ABQ3SEE8_9ACTN</name>
<dbReference type="Gene3D" id="3.40.50.300">
    <property type="entry name" value="P-loop containing nucleotide triphosphate hydrolases"/>
    <property type="match status" value="2"/>
</dbReference>